<keyword evidence="1" id="KW-0472">Membrane</keyword>
<accession>A0ABU2EG34</accession>
<keyword evidence="1" id="KW-1133">Transmembrane helix</keyword>
<name>A0ABU2EG34_9BURK</name>
<organism evidence="2 3">
    <name type="scientific">Herbaspirillum huttiense subsp. lycopersici</name>
    <dbReference type="NCBI Taxonomy" id="3074428"/>
    <lineage>
        <taxon>Bacteria</taxon>
        <taxon>Pseudomonadati</taxon>
        <taxon>Pseudomonadota</taxon>
        <taxon>Betaproteobacteria</taxon>
        <taxon>Burkholderiales</taxon>
        <taxon>Oxalobacteraceae</taxon>
        <taxon>Herbaspirillum</taxon>
    </lineage>
</organism>
<sequence length="68" mass="7361">MMKLLSLLAAVLLLIAGMGFLRTGREFWRLSTIFRDQTAYFASVVIGLMGLALLAAAWFVAPLTLTAG</sequence>
<protein>
    <submittedName>
        <fullName evidence="2">Uncharacterized protein</fullName>
    </submittedName>
</protein>
<keyword evidence="1" id="KW-0812">Transmembrane</keyword>
<evidence type="ECO:0000313" key="3">
    <source>
        <dbReference type="Proteomes" id="UP001246576"/>
    </source>
</evidence>
<dbReference type="Proteomes" id="UP001246576">
    <property type="component" value="Unassembled WGS sequence"/>
</dbReference>
<keyword evidence="3" id="KW-1185">Reference proteome</keyword>
<gene>
    <name evidence="2" type="ORF">RI048_02550</name>
</gene>
<comment type="caution">
    <text evidence="2">The sequence shown here is derived from an EMBL/GenBank/DDBJ whole genome shotgun (WGS) entry which is preliminary data.</text>
</comment>
<dbReference type="EMBL" id="JAVLSJ010000001">
    <property type="protein sequence ID" value="MDR9847086.1"/>
    <property type="molecule type" value="Genomic_DNA"/>
</dbReference>
<evidence type="ECO:0000313" key="2">
    <source>
        <dbReference type="EMBL" id="MDR9847086.1"/>
    </source>
</evidence>
<dbReference type="RefSeq" id="WP_310839508.1">
    <property type="nucleotide sequence ID" value="NZ_JAVLSJ010000001.1"/>
</dbReference>
<proteinExistence type="predicted"/>
<feature type="transmembrane region" description="Helical" evidence="1">
    <location>
        <begin position="39"/>
        <end position="61"/>
    </location>
</feature>
<evidence type="ECO:0000256" key="1">
    <source>
        <dbReference type="SAM" id="Phobius"/>
    </source>
</evidence>
<reference evidence="2" key="1">
    <citation type="submission" date="2023-09" db="EMBL/GenBank/DDBJ databases">
        <title>Description of first Herbaspirillum huttiense subsp. nephrolepsisexaltata and Herbaspirillum huttiense subsp. lycopersicon.</title>
        <authorList>
            <person name="Poudel M."/>
            <person name="Sharma A."/>
            <person name="Goss E."/>
            <person name="Tapia J.H."/>
            <person name="Harmon C.M."/>
            <person name="Jones J.B."/>
        </authorList>
    </citation>
    <scope>NUCLEOTIDE SEQUENCE</scope>
    <source>
        <strain evidence="2">SE1</strain>
    </source>
</reference>